<dbReference type="EMBL" id="UINC01155446">
    <property type="protein sequence ID" value="SVD51298.1"/>
    <property type="molecule type" value="Genomic_DNA"/>
</dbReference>
<gene>
    <name evidence="2" type="ORF">METZ01_LOCUS404152</name>
</gene>
<keyword evidence="1" id="KW-1133">Transmembrane helix</keyword>
<accession>A0A382VZL4</accession>
<feature type="transmembrane region" description="Helical" evidence="1">
    <location>
        <begin position="9"/>
        <end position="28"/>
    </location>
</feature>
<sequence length="175" mass="19943">MFGKYTGKYLIGIVVGSIVLVITSMFMVQSMPEPSYKDGISPESVAHNYLLALRQDDYVRAYGYLSMQLDGYPQTADEFEDLVLNNSWDFRIDDNDNVQTEVIEVDIEDDRAGVLVRETTFYSGGIFSDGYDSSTFRMTLRLDNEVWKIRSASQYWSNCLSDSVHVSYICDNGVR</sequence>
<name>A0A382VZL4_9ZZZZ</name>
<organism evidence="2">
    <name type="scientific">marine metagenome</name>
    <dbReference type="NCBI Taxonomy" id="408172"/>
    <lineage>
        <taxon>unclassified sequences</taxon>
        <taxon>metagenomes</taxon>
        <taxon>ecological metagenomes</taxon>
    </lineage>
</organism>
<protein>
    <recommendedName>
        <fullName evidence="3">DUF4878 domain-containing protein</fullName>
    </recommendedName>
</protein>
<evidence type="ECO:0000256" key="1">
    <source>
        <dbReference type="SAM" id="Phobius"/>
    </source>
</evidence>
<dbReference type="AlphaFoldDB" id="A0A382VZL4"/>
<keyword evidence="1" id="KW-0472">Membrane</keyword>
<evidence type="ECO:0008006" key="3">
    <source>
        <dbReference type="Google" id="ProtNLM"/>
    </source>
</evidence>
<proteinExistence type="predicted"/>
<keyword evidence="1" id="KW-0812">Transmembrane</keyword>
<reference evidence="2" key="1">
    <citation type="submission" date="2018-05" db="EMBL/GenBank/DDBJ databases">
        <authorList>
            <person name="Lanie J.A."/>
            <person name="Ng W.-L."/>
            <person name="Kazmierczak K.M."/>
            <person name="Andrzejewski T.M."/>
            <person name="Davidsen T.M."/>
            <person name="Wayne K.J."/>
            <person name="Tettelin H."/>
            <person name="Glass J.I."/>
            <person name="Rusch D."/>
            <person name="Podicherti R."/>
            <person name="Tsui H.-C.T."/>
            <person name="Winkler M.E."/>
        </authorList>
    </citation>
    <scope>NUCLEOTIDE SEQUENCE</scope>
</reference>
<evidence type="ECO:0000313" key="2">
    <source>
        <dbReference type="EMBL" id="SVD51298.1"/>
    </source>
</evidence>